<evidence type="ECO:0000256" key="10">
    <source>
        <dbReference type="PROSITE-ProRule" id="PRU00433"/>
    </source>
</evidence>
<dbReference type="SUPFAM" id="SSF46626">
    <property type="entry name" value="Cytochrome c"/>
    <property type="match status" value="1"/>
</dbReference>
<feature type="domain" description="Cytochrome b/b6 C-terminal region profile" evidence="13">
    <location>
        <begin position="18"/>
        <end position="144"/>
    </location>
</feature>
<dbReference type="RefSeq" id="WP_100667665.1">
    <property type="nucleotide sequence ID" value="NZ_CP024955.1"/>
</dbReference>
<dbReference type="GO" id="GO:0016491">
    <property type="term" value="F:oxidoreductase activity"/>
    <property type="evidence" value="ECO:0007669"/>
    <property type="project" value="InterPro"/>
</dbReference>
<keyword evidence="5 10" id="KW-0479">Metal-binding</keyword>
<dbReference type="PROSITE" id="PS51003">
    <property type="entry name" value="CYTB_CTER"/>
    <property type="match status" value="1"/>
</dbReference>
<name>A0A2K8N673_9BACL</name>
<dbReference type="GO" id="GO:0009055">
    <property type="term" value="F:electron transfer activity"/>
    <property type="evidence" value="ECO:0007669"/>
    <property type="project" value="InterPro"/>
</dbReference>
<keyword evidence="2" id="KW-0813">Transport</keyword>
<dbReference type="InterPro" id="IPR051811">
    <property type="entry name" value="Cytochrome_c550/c551-like"/>
</dbReference>
<keyword evidence="7 12" id="KW-1133">Transmembrane helix</keyword>
<evidence type="ECO:0000256" key="1">
    <source>
        <dbReference type="ARBA" id="ARBA00004141"/>
    </source>
</evidence>
<dbReference type="AlphaFoldDB" id="A0A2K8N673"/>
<evidence type="ECO:0000259" key="13">
    <source>
        <dbReference type="PROSITE" id="PS51003"/>
    </source>
</evidence>
<evidence type="ECO:0000256" key="5">
    <source>
        <dbReference type="ARBA" id="ARBA00022723"/>
    </source>
</evidence>
<evidence type="ECO:0000256" key="11">
    <source>
        <dbReference type="SAM" id="MobiDB-lite"/>
    </source>
</evidence>
<evidence type="ECO:0000256" key="2">
    <source>
        <dbReference type="ARBA" id="ARBA00022448"/>
    </source>
</evidence>
<protein>
    <submittedName>
        <fullName evidence="15">Cytochrome c class I</fullName>
    </submittedName>
</protein>
<dbReference type="PANTHER" id="PTHR37823">
    <property type="entry name" value="CYTOCHROME C-553-LIKE"/>
    <property type="match status" value="1"/>
</dbReference>
<feature type="transmembrane region" description="Helical" evidence="12">
    <location>
        <begin position="37"/>
        <end position="53"/>
    </location>
</feature>
<dbReference type="PANTHER" id="PTHR37823:SF4">
    <property type="entry name" value="MENAQUINOL-CYTOCHROME C REDUCTASE CYTOCHROME B_C SUBUNIT"/>
    <property type="match status" value="1"/>
</dbReference>
<dbReference type="EMBL" id="CP024955">
    <property type="protein sequence ID" value="ATY84859.1"/>
    <property type="molecule type" value="Genomic_DNA"/>
</dbReference>
<feature type="transmembrane region" description="Helical" evidence="12">
    <location>
        <begin position="91"/>
        <end position="113"/>
    </location>
</feature>
<evidence type="ECO:0000256" key="9">
    <source>
        <dbReference type="ARBA" id="ARBA00023136"/>
    </source>
</evidence>
<organism evidence="15 16">
    <name type="scientific">Kyrpidia spormannii</name>
    <dbReference type="NCBI Taxonomy" id="2055160"/>
    <lineage>
        <taxon>Bacteria</taxon>
        <taxon>Bacillati</taxon>
        <taxon>Bacillota</taxon>
        <taxon>Bacilli</taxon>
        <taxon>Bacillales</taxon>
        <taxon>Alicyclobacillaceae</taxon>
        <taxon>Kyrpidia</taxon>
    </lineage>
</organism>
<dbReference type="Gene3D" id="1.10.760.10">
    <property type="entry name" value="Cytochrome c-like domain"/>
    <property type="match status" value="1"/>
</dbReference>
<keyword evidence="8 10" id="KW-0408">Iron</keyword>
<evidence type="ECO:0000256" key="12">
    <source>
        <dbReference type="SAM" id="Phobius"/>
    </source>
</evidence>
<dbReference type="Proteomes" id="UP000231932">
    <property type="component" value="Chromosome"/>
</dbReference>
<feature type="domain" description="Cytochrome c" evidence="14">
    <location>
        <begin position="176"/>
        <end position="257"/>
    </location>
</feature>
<evidence type="ECO:0000313" key="15">
    <source>
        <dbReference type="EMBL" id="ATY84859.1"/>
    </source>
</evidence>
<dbReference type="Pfam" id="PF13442">
    <property type="entry name" value="Cytochrome_CBB3"/>
    <property type="match status" value="1"/>
</dbReference>
<proteinExistence type="predicted"/>
<accession>A0A2K8N673</accession>
<reference evidence="16" key="1">
    <citation type="submission" date="2017-11" db="EMBL/GenBank/DDBJ databases">
        <title>Complete Genome Sequence of Kyrpidia sp. Strain EA-1, a thermophilic, hydrogen-oxidizing Bacterium, isolated from the Azores.</title>
        <authorList>
            <person name="Reiner J.E."/>
            <person name="Lapp C.J."/>
            <person name="Bunk B."/>
            <person name="Gescher J."/>
        </authorList>
    </citation>
    <scope>NUCLEOTIDE SEQUENCE [LARGE SCALE GENOMIC DNA]</scope>
    <source>
        <strain evidence="16">EA-1</strain>
    </source>
</reference>
<keyword evidence="16" id="KW-1185">Reference proteome</keyword>
<dbReference type="KEGG" id="kyr:CVV65_07940"/>
<evidence type="ECO:0000313" key="16">
    <source>
        <dbReference type="Proteomes" id="UP000231932"/>
    </source>
</evidence>
<comment type="subcellular location">
    <subcellularLocation>
        <location evidence="1">Membrane</location>
        <topology evidence="1">Multi-pass membrane protein</topology>
    </subcellularLocation>
</comment>
<dbReference type="Pfam" id="PF00032">
    <property type="entry name" value="Cytochrom_B_C"/>
    <property type="match status" value="1"/>
</dbReference>
<dbReference type="PROSITE" id="PS51007">
    <property type="entry name" value="CYTC"/>
    <property type="match status" value="1"/>
</dbReference>
<keyword evidence="3 10" id="KW-0349">Heme</keyword>
<dbReference type="InterPro" id="IPR027387">
    <property type="entry name" value="Cytb/b6-like_sf"/>
</dbReference>
<dbReference type="InterPro" id="IPR036909">
    <property type="entry name" value="Cyt_c-like_dom_sf"/>
</dbReference>
<evidence type="ECO:0000256" key="7">
    <source>
        <dbReference type="ARBA" id="ARBA00022989"/>
    </source>
</evidence>
<keyword evidence="9 12" id="KW-0472">Membrane</keyword>
<evidence type="ECO:0000256" key="4">
    <source>
        <dbReference type="ARBA" id="ARBA00022692"/>
    </source>
</evidence>
<evidence type="ECO:0000259" key="14">
    <source>
        <dbReference type="PROSITE" id="PS51007"/>
    </source>
</evidence>
<feature type="transmembrane region" description="Helical" evidence="12">
    <location>
        <begin position="125"/>
        <end position="145"/>
    </location>
</feature>
<dbReference type="InterPro" id="IPR036150">
    <property type="entry name" value="Cyt_b/b6_C_sf"/>
</dbReference>
<gene>
    <name evidence="15" type="ORF">CVV65_07940</name>
</gene>
<dbReference type="OrthoDB" id="2380469at2"/>
<evidence type="ECO:0000256" key="3">
    <source>
        <dbReference type="ARBA" id="ARBA00022617"/>
    </source>
</evidence>
<keyword evidence="6" id="KW-0249">Electron transport</keyword>
<sequence>MAENYRERIPGTPRFKRDKDIPTGTEPFFPNFLLKEWIVGAMFIVAFILWVVFNPVGLEKVANPEDTSYIPVPDWYFLFLYQLLKYFPGKYVVMGTVVIPAIATIGLLLLPWLDRRKTRRPFQRPITTATMVLTVFFMIWLTYVAEAEHQAELAKQGPQAQTPGSQSGGTAGPLVDPNDPGAQIFSQSCASCHGANLEGAVGPKLLGIGNKMNETQLVDYINNPKPVAGYPQIMPPKGGLQSDDQVKQVAAWLAKQKQK</sequence>
<evidence type="ECO:0000256" key="6">
    <source>
        <dbReference type="ARBA" id="ARBA00022982"/>
    </source>
</evidence>
<dbReference type="GO" id="GO:0016020">
    <property type="term" value="C:membrane"/>
    <property type="evidence" value="ECO:0007669"/>
    <property type="project" value="UniProtKB-SubCell"/>
</dbReference>
<dbReference type="InterPro" id="IPR005798">
    <property type="entry name" value="Cyt_b/b6_C"/>
</dbReference>
<keyword evidence="4 12" id="KW-0812">Transmembrane</keyword>
<dbReference type="SUPFAM" id="SSF81648">
    <property type="entry name" value="a domain/subunit of cytochrome bc1 complex (Ubiquinol-cytochrome c reductase)"/>
    <property type="match status" value="1"/>
</dbReference>
<dbReference type="GO" id="GO:0046872">
    <property type="term" value="F:metal ion binding"/>
    <property type="evidence" value="ECO:0007669"/>
    <property type="project" value="UniProtKB-KW"/>
</dbReference>
<dbReference type="Gene3D" id="1.20.810.10">
    <property type="entry name" value="Cytochrome Bc1 Complex, Chain C"/>
    <property type="match status" value="1"/>
</dbReference>
<dbReference type="InterPro" id="IPR009056">
    <property type="entry name" value="Cyt_c-like_dom"/>
</dbReference>
<feature type="region of interest" description="Disordered" evidence="11">
    <location>
        <begin position="154"/>
        <end position="177"/>
    </location>
</feature>
<dbReference type="GO" id="GO:0020037">
    <property type="term" value="F:heme binding"/>
    <property type="evidence" value="ECO:0007669"/>
    <property type="project" value="InterPro"/>
</dbReference>
<evidence type="ECO:0000256" key="8">
    <source>
        <dbReference type="ARBA" id="ARBA00023004"/>
    </source>
</evidence>